<evidence type="ECO:0000256" key="2">
    <source>
        <dbReference type="SAM" id="Phobius"/>
    </source>
</evidence>
<dbReference type="EMBL" id="JMIR01000014">
    <property type="protein sequence ID" value="KEO83101.1"/>
    <property type="molecule type" value="Genomic_DNA"/>
</dbReference>
<gene>
    <name evidence="3" type="ORF">EL26_11575</name>
</gene>
<keyword evidence="2" id="KW-0472">Membrane</keyword>
<feature type="region of interest" description="Disordered" evidence="1">
    <location>
        <begin position="1"/>
        <end position="32"/>
    </location>
</feature>
<evidence type="ECO:0000256" key="1">
    <source>
        <dbReference type="SAM" id="MobiDB-lite"/>
    </source>
</evidence>
<dbReference type="Pfam" id="PF04977">
    <property type="entry name" value="DivIC"/>
    <property type="match status" value="1"/>
</dbReference>
<sequence>MKQGRTQVYSMQNEQETAAAAPRPAATRKPAGKLRWKPRRILLIGMVSWAAYVFFFVQSPDLKRLDEQQTALTKEMAQVRQSNSDLQDRVKLLQDPEYIAQLARSKFMMAKDGETLFVEPKQEAPKP</sequence>
<dbReference type="eggNOG" id="COG2919">
    <property type="taxonomic scope" value="Bacteria"/>
</dbReference>
<accession>A0A074LM07</accession>
<dbReference type="RefSeq" id="WP_052036259.1">
    <property type="nucleotide sequence ID" value="NZ_JMIR01000014.1"/>
</dbReference>
<dbReference type="Proteomes" id="UP000027931">
    <property type="component" value="Unassembled WGS sequence"/>
</dbReference>
<feature type="compositionally biased region" description="Low complexity" evidence="1">
    <location>
        <begin position="17"/>
        <end position="29"/>
    </location>
</feature>
<dbReference type="OrthoDB" id="2382043at2"/>
<organism evidence="3 4">
    <name type="scientific">Tumebacillus flagellatus</name>
    <dbReference type="NCBI Taxonomy" id="1157490"/>
    <lineage>
        <taxon>Bacteria</taxon>
        <taxon>Bacillati</taxon>
        <taxon>Bacillota</taxon>
        <taxon>Bacilli</taxon>
        <taxon>Bacillales</taxon>
        <taxon>Alicyclobacillaceae</taxon>
        <taxon>Tumebacillus</taxon>
    </lineage>
</organism>
<name>A0A074LM07_9BACL</name>
<evidence type="ECO:0008006" key="5">
    <source>
        <dbReference type="Google" id="ProtNLM"/>
    </source>
</evidence>
<protein>
    <recommendedName>
        <fullName evidence="5">Septum formation initiator</fullName>
    </recommendedName>
</protein>
<dbReference type="GO" id="GO:0051301">
    <property type="term" value="P:cell division"/>
    <property type="evidence" value="ECO:0007669"/>
    <property type="project" value="InterPro"/>
</dbReference>
<dbReference type="STRING" id="1157490.EL26_11575"/>
<dbReference type="AlphaFoldDB" id="A0A074LM07"/>
<evidence type="ECO:0000313" key="3">
    <source>
        <dbReference type="EMBL" id="KEO83101.1"/>
    </source>
</evidence>
<feature type="compositionally biased region" description="Polar residues" evidence="1">
    <location>
        <begin position="1"/>
        <end position="16"/>
    </location>
</feature>
<reference evidence="3 4" key="1">
    <citation type="journal article" date="2013" name="Int. J. Syst. Evol. Microbiol.">
        <title>Tumebacillus flagellatus sp. nov., an alpha-amylase/pullulanase-producing bacterium isolated from cassava wastewater.</title>
        <authorList>
            <person name="Wang Q."/>
            <person name="Xie N."/>
            <person name="Qin Y."/>
            <person name="Shen N."/>
            <person name="Zhu J."/>
            <person name="Mi H."/>
            <person name="Huang R."/>
        </authorList>
    </citation>
    <scope>NUCLEOTIDE SEQUENCE [LARGE SCALE GENOMIC DNA]</scope>
    <source>
        <strain evidence="3 4">GST4</strain>
    </source>
</reference>
<dbReference type="InterPro" id="IPR039076">
    <property type="entry name" value="DivIC"/>
</dbReference>
<dbReference type="InterPro" id="IPR007060">
    <property type="entry name" value="FtsL/DivIC"/>
</dbReference>
<keyword evidence="2" id="KW-1133">Transmembrane helix</keyword>
<keyword evidence="4" id="KW-1185">Reference proteome</keyword>
<dbReference type="PANTHER" id="PTHR40027:SF1">
    <property type="entry name" value="CELL DIVISION PROTEIN DIVIC"/>
    <property type="match status" value="1"/>
</dbReference>
<comment type="caution">
    <text evidence="3">The sequence shown here is derived from an EMBL/GenBank/DDBJ whole genome shotgun (WGS) entry which is preliminary data.</text>
</comment>
<keyword evidence="2" id="KW-0812">Transmembrane</keyword>
<proteinExistence type="predicted"/>
<evidence type="ECO:0000313" key="4">
    <source>
        <dbReference type="Proteomes" id="UP000027931"/>
    </source>
</evidence>
<dbReference type="PANTHER" id="PTHR40027">
    <property type="entry name" value="CELL DIVISION PROTEIN DIVIC"/>
    <property type="match status" value="1"/>
</dbReference>
<feature type="transmembrane region" description="Helical" evidence="2">
    <location>
        <begin position="41"/>
        <end position="57"/>
    </location>
</feature>